<accession>A0AA39ZEZ5</accession>
<feature type="region of interest" description="Disordered" evidence="1">
    <location>
        <begin position="128"/>
        <end position="192"/>
    </location>
</feature>
<name>A0AA39ZEZ5_9PEZI</name>
<proteinExistence type="predicted"/>
<protein>
    <submittedName>
        <fullName evidence="2">Uncharacterized protein</fullName>
    </submittedName>
</protein>
<sequence>MTHDGCVSHHRAVEQGLGKPPAVVVYQTSLAFNWVFEEGSRAAIRHYTKAREKHVMFSAPSERQAGDFHGKPASSGSEQLLAFLSSTRVDCVCIHCEGNTFSRQCIEQAPSVHTAQSQHEQTSMSRLGWPVHFGRHPDQQTAQPQSIKRAPKEPCPSPAPFPKGTLRQALSRRRRRRSTSPPRPPNHFPPIQHRISVYRARHSSLFDGFPPPPPTLRAAFTQRINFA</sequence>
<evidence type="ECO:0000313" key="3">
    <source>
        <dbReference type="Proteomes" id="UP001174997"/>
    </source>
</evidence>
<dbReference type="EMBL" id="JAULSY010000039">
    <property type="protein sequence ID" value="KAK0669768.1"/>
    <property type="molecule type" value="Genomic_DNA"/>
</dbReference>
<organism evidence="2 3">
    <name type="scientific">Cercophora samala</name>
    <dbReference type="NCBI Taxonomy" id="330535"/>
    <lineage>
        <taxon>Eukaryota</taxon>
        <taxon>Fungi</taxon>
        <taxon>Dikarya</taxon>
        <taxon>Ascomycota</taxon>
        <taxon>Pezizomycotina</taxon>
        <taxon>Sordariomycetes</taxon>
        <taxon>Sordariomycetidae</taxon>
        <taxon>Sordariales</taxon>
        <taxon>Lasiosphaeriaceae</taxon>
        <taxon>Cercophora</taxon>
    </lineage>
</organism>
<dbReference type="AlphaFoldDB" id="A0AA39ZEZ5"/>
<evidence type="ECO:0000313" key="2">
    <source>
        <dbReference type="EMBL" id="KAK0669768.1"/>
    </source>
</evidence>
<gene>
    <name evidence="2" type="ORF">QBC41DRAFT_102003</name>
</gene>
<keyword evidence="3" id="KW-1185">Reference proteome</keyword>
<evidence type="ECO:0000256" key="1">
    <source>
        <dbReference type="SAM" id="MobiDB-lite"/>
    </source>
</evidence>
<comment type="caution">
    <text evidence="2">The sequence shown here is derived from an EMBL/GenBank/DDBJ whole genome shotgun (WGS) entry which is preliminary data.</text>
</comment>
<dbReference type="Proteomes" id="UP001174997">
    <property type="component" value="Unassembled WGS sequence"/>
</dbReference>
<reference evidence="2" key="1">
    <citation type="submission" date="2023-06" db="EMBL/GenBank/DDBJ databases">
        <title>Genome-scale phylogeny and comparative genomics of the fungal order Sordariales.</title>
        <authorList>
            <consortium name="Lawrence Berkeley National Laboratory"/>
            <person name="Hensen N."/>
            <person name="Bonometti L."/>
            <person name="Westerberg I."/>
            <person name="Brannstrom I.O."/>
            <person name="Guillou S."/>
            <person name="Cros-Aarteil S."/>
            <person name="Calhoun S."/>
            <person name="Haridas S."/>
            <person name="Kuo A."/>
            <person name="Mondo S."/>
            <person name="Pangilinan J."/>
            <person name="Riley R."/>
            <person name="Labutti K."/>
            <person name="Andreopoulos B."/>
            <person name="Lipzen A."/>
            <person name="Chen C."/>
            <person name="Yanf M."/>
            <person name="Daum C."/>
            <person name="Ng V."/>
            <person name="Clum A."/>
            <person name="Steindorff A."/>
            <person name="Ohm R."/>
            <person name="Martin F."/>
            <person name="Silar P."/>
            <person name="Natvig D."/>
            <person name="Lalanne C."/>
            <person name="Gautier V."/>
            <person name="Ament-Velasquez S.L."/>
            <person name="Kruys A."/>
            <person name="Hutchinson M.I."/>
            <person name="Powell A.J."/>
            <person name="Barry K."/>
            <person name="Miller A.N."/>
            <person name="Grigoriev I.V."/>
            <person name="Debuchy R."/>
            <person name="Gladieux P."/>
            <person name="Thoren M.H."/>
            <person name="Johannesson H."/>
        </authorList>
    </citation>
    <scope>NUCLEOTIDE SEQUENCE</scope>
    <source>
        <strain evidence="2">CBS 307.81</strain>
    </source>
</reference>